<evidence type="ECO:0000313" key="5">
    <source>
        <dbReference type="EMBL" id="KLO39023.1"/>
    </source>
</evidence>
<dbReference type="Proteomes" id="UP000036334">
    <property type="component" value="Unassembled WGS sequence"/>
</dbReference>
<dbReference type="GO" id="GO:0004190">
    <property type="term" value="F:aspartic-type endopeptidase activity"/>
    <property type="evidence" value="ECO:0007669"/>
    <property type="project" value="UniProtKB-KW"/>
</dbReference>
<dbReference type="CDD" id="cd00518">
    <property type="entry name" value="H2MP"/>
    <property type="match status" value="1"/>
</dbReference>
<dbReference type="EMBL" id="LDPR01000001">
    <property type="protein sequence ID" value="KLO39023.1"/>
    <property type="molecule type" value="Genomic_DNA"/>
</dbReference>
<dbReference type="GO" id="GO:0016485">
    <property type="term" value="P:protein processing"/>
    <property type="evidence" value="ECO:0007669"/>
    <property type="project" value="TreeGrafter"/>
</dbReference>
<keyword evidence="4" id="KW-0378">Hydrolase</keyword>
<protein>
    <submittedName>
        <fullName evidence="5">Peptidase M52</fullName>
    </submittedName>
</protein>
<sequence length="150" mass="15037">MLNAVVIGIGNDYRRDDGVGPAVATAISQRKLPGVHVVTGIEDPMDLLDAWSDAALAVVIDAAVASPSTPGRIHRDAVNDVVTAGGVSTHGLDVTQAFALGRALGREPGRLVVFTIEAADTSHGVGLTPQVAAAVPDVVAAAVAEIGSGS</sequence>
<evidence type="ECO:0000256" key="2">
    <source>
        <dbReference type="ARBA" id="ARBA00022670"/>
    </source>
</evidence>
<name>A0A0I9UC40_9MYCO</name>
<dbReference type="Pfam" id="PF01750">
    <property type="entry name" value="HycI"/>
    <property type="match status" value="1"/>
</dbReference>
<dbReference type="SUPFAM" id="SSF53163">
    <property type="entry name" value="HybD-like"/>
    <property type="match status" value="1"/>
</dbReference>
<keyword evidence="3" id="KW-0064">Aspartyl protease</keyword>
<organism evidence="5 6">
    <name type="scientific">Mycobacterium haemophilum</name>
    <dbReference type="NCBI Taxonomy" id="29311"/>
    <lineage>
        <taxon>Bacteria</taxon>
        <taxon>Bacillati</taxon>
        <taxon>Actinomycetota</taxon>
        <taxon>Actinomycetes</taxon>
        <taxon>Mycobacteriales</taxon>
        <taxon>Mycobacteriaceae</taxon>
        <taxon>Mycobacterium</taxon>
    </lineage>
</organism>
<accession>A0A0I9UC40</accession>
<dbReference type="STRING" id="1202450.B586_16675"/>
<proteinExistence type="inferred from homology"/>
<evidence type="ECO:0000256" key="4">
    <source>
        <dbReference type="ARBA" id="ARBA00022801"/>
    </source>
</evidence>
<dbReference type="InterPro" id="IPR000671">
    <property type="entry name" value="Peptidase_A31"/>
</dbReference>
<evidence type="ECO:0000256" key="3">
    <source>
        <dbReference type="ARBA" id="ARBA00022750"/>
    </source>
</evidence>
<dbReference type="RefSeq" id="WP_047313218.1">
    <property type="nucleotide sequence ID" value="NZ_LDPQ01000001.1"/>
</dbReference>
<evidence type="ECO:0000256" key="1">
    <source>
        <dbReference type="ARBA" id="ARBA00006814"/>
    </source>
</evidence>
<reference evidence="5 6" key="1">
    <citation type="submission" date="2015-05" db="EMBL/GenBank/DDBJ databases">
        <title>Genome sequence of Mycobacterium haemophilum.</title>
        <authorList>
            <person name="Greninger A.L."/>
            <person name="Cunningham G."/>
            <person name="Miller S."/>
        </authorList>
    </citation>
    <scope>NUCLEOTIDE SEQUENCE [LARGE SCALE GENOMIC DNA]</scope>
    <source>
        <strain evidence="6">UC1</strain>
    </source>
</reference>
<dbReference type="Gene3D" id="3.40.50.1450">
    <property type="entry name" value="HybD-like"/>
    <property type="match status" value="1"/>
</dbReference>
<dbReference type="PANTHER" id="PTHR30302:SF1">
    <property type="entry name" value="HYDROGENASE 2 MATURATION PROTEASE"/>
    <property type="match status" value="1"/>
</dbReference>
<dbReference type="NCBIfam" id="TIGR00072">
    <property type="entry name" value="hydrog_prot"/>
    <property type="match status" value="1"/>
</dbReference>
<dbReference type="PATRIC" id="fig|29311.18.peg.273"/>
<keyword evidence="6" id="KW-1185">Reference proteome</keyword>
<comment type="caution">
    <text evidence="5">The sequence shown here is derived from an EMBL/GenBank/DDBJ whole genome shotgun (WGS) entry which is preliminary data.</text>
</comment>
<evidence type="ECO:0000313" key="6">
    <source>
        <dbReference type="Proteomes" id="UP000036334"/>
    </source>
</evidence>
<dbReference type="InterPro" id="IPR023430">
    <property type="entry name" value="Pept_HybD-like_dom_sf"/>
</dbReference>
<dbReference type="AlphaFoldDB" id="A0A0I9UC40"/>
<dbReference type="GO" id="GO:0008047">
    <property type="term" value="F:enzyme activator activity"/>
    <property type="evidence" value="ECO:0007669"/>
    <property type="project" value="InterPro"/>
</dbReference>
<gene>
    <name evidence="5" type="ORF">ABH38_01245</name>
</gene>
<dbReference type="PANTHER" id="PTHR30302">
    <property type="entry name" value="HYDROGENASE 1 MATURATION PROTEASE"/>
    <property type="match status" value="1"/>
</dbReference>
<keyword evidence="2" id="KW-0645">Protease</keyword>
<comment type="similarity">
    <text evidence="1">Belongs to the peptidase A31 family.</text>
</comment>